<accession>A0A975AQV1</accession>
<dbReference type="Pfam" id="PF04397">
    <property type="entry name" value="LytTR"/>
    <property type="match status" value="1"/>
</dbReference>
<dbReference type="SUPFAM" id="SSF52172">
    <property type="entry name" value="CheY-like"/>
    <property type="match status" value="1"/>
</dbReference>
<dbReference type="SMART" id="SM00850">
    <property type="entry name" value="LytTR"/>
    <property type="match status" value="1"/>
</dbReference>
<feature type="domain" description="HTH LytTR-type" evidence="4">
    <location>
        <begin position="164"/>
        <end position="266"/>
    </location>
</feature>
<keyword evidence="6" id="KW-1185">Reference proteome</keyword>
<dbReference type="InterPro" id="IPR011006">
    <property type="entry name" value="CheY-like_superfamily"/>
</dbReference>
<dbReference type="PROSITE" id="PS50110">
    <property type="entry name" value="RESPONSE_REGULATORY"/>
    <property type="match status" value="1"/>
</dbReference>
<dbReference type="PANTHER" id="PTHR37299">
    <property type="entry name" value="TRANSCRIPTIONAL REGULATOR-RELATED"/>
    <property type="match status" value="1"/>
</dbReference>
<dbReference type="InterPro" id="IPR046947">
    <property type="entry name" value="LytR-like"/>
</dbReference>
<sequence>MAKPALPTAAPVTAVIAEDEALLRQALVDQLGQSWPQLTLLAQCEDGASALEAIAEHQPDVAFLDIRMPGLSGLEVAAAAAEASPRTHIVFVTAFDQYAIDAFDRGAIDYLLKPIVPERLAETIHRLESRIVSGARDADALSALVERLGVALPRTPEQTPLTWITASAGRETRLILVDDVAYFRADNKYTTVVTAEGESLLRTPIKELLPVLDAAHFKQIHRSTIVNLKAIASIVRDDAGRGTVRLKHRPETLTVSAPFMTLFRHM</sequence>
<evidence type="ECO:0000259" key="3">
    <source>
        <dbReference type="PROSITE" id="PS50110"/>
    </source>
</evidence>
<dbReference type="EMBL" id="CP071518">
    <property type="protein sequence ID" value="QSX77077.1"/>
    <property type="molecule type" value="Genomic_DNA"/>
</dbReference>
<dbReference type="KEGG" id="lsf:I8J32_009685"/>
<evidence type="ECO:0000313" key="6">
    <source>
        <dbReference type="Proteomes" id="UP000639274"/>
    </source>
</evidence>
<dbReference type="SMART" id="SM00448">
    <property type="entry name" value="REC"/>
    <property type="match status" value="1"/>
</dbReference>
<dbReference type="Proteomes" id="UP000639274">
    <property type="component" value="Chromosome"/>
</dbReference>
<dbReference type="RefSeq" id="WP_200611476.1">
    <property type="nucleotide sequence ID" value="NZ_CP071518.1"/>
</dbReference>
<dbReference type="PANTHER" id="PTHR37299:SF1">
    <property type="entry name" value="STAGE 0 SPORULATION PROTEIN A HOMOLOG"/>
    <property type="match status" value="1"/>
</dbReference>
<dbReference type="InterPro" id="IPR007492">
    <property type="entry name" value="LytTR_DNA-bd_dom"/>
</dbReference>
<organism evidence="5 6">
    <name type="scientific">Agrilutibacter solisilvae</name>
    <dbReference type="NCBI Taxonomy" id="2763317"/>
    <lineage>
        <taxon>Bacteria</taxon>
        <taxon>Pseudomonadati</taxon>
        <taxon>Pseudomonadota</taxon>
        <taxon>Gammaproteobacteria</taxon>
        <taxon>Lysobacterales</taxon>
        <taxon>Lysobacteraceae</taxon>
        <taxon>Agrilutibacter</taxon>
    </lineage>
</organism>
<dbReference type="GO" id="GO:0000156">
    <property type="term" value="F:phosphorelay response regulator activity"/>
    <property type="evidence" value="ECO:0007669"/>
    <property type="project" value="InterPro"/>
</dbReference>
<dbReference type="Gene3D" id="3.40.50.2300">
    <property type="match status" value="1"/>
</dbReference>
<dbReference type="Gene3D" id="2.40.50.1020">
    <property type="entry name" value="LytTr DNA-binding domain"/>
    <property type="match status" value="1"/>
</dbReference>
<protein>
    <submittedName>
        <fullName evidence="5">Response regulator transcription factor</fullName>
    </submittedName>
</protein>
<evidence type="ECO:0000259" key="4">
    <source>
        <dbReference type="PROSITE" id="PS50930"/>
    </source>
</evidence>
<dbReference type="InterPro" id="IPR001789">
    <property type="entry name" value="Sig_transdc_resp-reg_receiver"/>
</dbReference>
<keyword evidence="2" id="KW-0597">Phosphoprotein</keyword>
<feature type="domain" description="Response regulatory" evidence="3">
    <location>
        <begin position="13"/>
        <end position="128"/>
    </location>
</feature>
<gene>
    <name evidence="5" type="ORF">I8J32_009685</name>
</gene>
<evidence type="ECO:0000313" key="5">
    <source>
        <dbReference type="EMBL" id="QSX77077.1"/>
    </source>
</evidence>
<evidence type="ECO:0000256" key="2">
    <source>
        <dbReference type="PROSITE-ProRule" id="PRU00169"/>
    </source>
</evidence>
<feature type="modified residue" description="4-aspartylphosphate" evidence="2">
    <location>
        <position position="65"/>
    </location>
</feature>
<dbReference type="AlphaFoldDB" id="A0A975AQV1"/>
<name>A0A975AQV1_9GAMM</name>
<dbReference type="PROSITE" id="PS50930">
    <property type="entry name" value="HTH_LYTTR"/>
    <property type="match status" value="1"/>
</dbReference>
<proteinExistence type="predicted"/>
<evidence type="ECO:0000256" key="1">
    <source>
        <dbReference type="ARBA" id="ARBA00023012"/>
    </source>
</evidence>
<reference evidence="5 6" key="1">
    <citation type="submission" date="2021-03" db="EMBL/GenBank/DDBJ databases">
        <title>Lysobacter sp. nov. isolated from soil of gangwondo yeongwol, south Korea.</title>
        <authorList>
            <person name="Kim K.R."/>
            <person name="Kim K.H."/>
            <person name="Jeon C.O."/>
        </authorList>
    </citation>
    <scope>NUCLEOTIDE SEQUENCE [LARGE SCALE GENOMIC DNA]</scope>
    <source>
        <strain evidence="5 6">R19</strain>
    </source>
</reference>
<dbReference type="GO" id="GO:0003677">
    <property type="term" value="F:DNA binding"/>
    <property type="evidence" value="ECO:0007669"/>
    <property type="project" value="InterPro"/>
</dbReference>
<keyword evidence="1" id="KW-0902">Two-component regulatory system</keyword>
<dbReference type="Pfam" id="PF00072">
    <property type="entry name" value="Response_reg"/>
    <property type="match status" value="1"/>
</dbReference>